<evidence type="ECO:0000313" key="4">
    <source>
        <dbReference type="EMBL" id="QFZ72973.1"/>
    </source>
</evidence>
<name>A0A5Q0L7K1_9ACTN</name>
<dbReference type="Pfam" id="PF13460">
    <property type="entry name" value="NAD_binding_10"/>
    <property type="match status" value="1"/>
</dbReference>
<organism evidence="4 5">
    <name type="scientific">Streptomyces fagopyri</name>
    <dbReference type="NCBI Taxonomy" id="2662397"/>
    <lineage>
        <taxon>Bacteria</taxon>
        <taxon>Bacillati</taxon>
        <taxon>Actinomycetota</taxon>
        <taxon>Actinomycetes</taxon>
        <taxon>Kitasatosporales</taxon>
        <taxon>Streptomycetaceae</taxon>
        <taxon>Streptomyces</taxon>
    </lineage>
</organism>
<dbReference type="RefSeq" id="WP_153287339.1">
    <property type="nucleotide sequence ID" value="NZ_CP045643.1"/>
</dbReference>
<feature type="compositionally biased region" description="Polar residues" evidence="2">
    <location>
        <begin position="231"/>
        <end position="249"/>
    </location>
</feature>
<dbReference type="KEGG" id="sfy:GFH48_06600"/>
<feature type="region of interest" description="Disordered" evidence="2">
    <location>
        <begin position="225"/>
        <end position="249"/>
    </location>
</feature>
<dbReference type="InterPro" id="IPR016040">
    <property type="entry name" value="NAD(P)-bd_dom"/>
</dbReference>
<sequence length="249" mass="26495">MKIAVAGGTGTAGQYVVEVLRNRGHAPVVLSRRQGVDLLSGSGLDAALAGAEAVVDVSNVTTMRKSVAVDFFDRAGRHLIGAAERAGVRHLVTLSIVGIDRVKNPYYAGKLRQEEIVRSGTVPWTVLRATQFHEFAEQMLDTLPGPIATVPMGRVQPVAVREVAEALADLVVTTPHGMAPEIAGPRVESLVDMARRRIAAGGVRRRPVLPLYLPGGMNSGGLLPTSAGPRGTQNFTDWLSEQKTTGTRH</sequence>
<evidence type="ECO:0000259" key="3">
    <source>
        <dbReference type="Pfam" id="PF13460"/>
    </source>
</evidence>
<dbReference type="Proteomes" id="UP000326179">
    <property type="component" value="Chromosome"/>
</dbReference>
<keyword evidence="1" id="KW-0521">NADP</keyword>
<gene>
    <name evidence="4" type="ORF">GFH48_06600</name>
</gene>
<protein>
    <submittedName>
        <fullName evidence="4">NAD(P)H-binding protein</fullName>
    </submittedName>
</protein>
<accession>A0A5Q0L7K1</accession>
<proteinExistence type="predicted"/>
<evidence type="ECO:0000256" key="2">
    <source>
        <dbReference type="SAM" id="MobiDB-lite"/>
    </source>
</evidence>
<dbReference type="AlphaFoldDB" id="A0A5Q0L7K1"/>
<dbReference type="InterPro" id="IPR051164">
    <property type="entry name" value="NmrA-like_oxidored"/>
</dbReference>
<evidence type="ECO:0000313" key="5">
    <source>
        <dbReference type="Proteomes" id="UP000326179"/>
    </source>
</evidence>
<dbReference type="PANTHER" id="PTHR42748:SF3">
    <property type="entry name" value="BLL4366 PROTEIN"/>
    <property type="match status" value="1"/>
</dbReference>
<dbReference type="Gene3D" id="3.40.50.720">
    <property type="entry name" value="NAD(P)-binding Rossmann-like Domain"/>
    <property type="match status" value="1"/>
</dbReference>
<evidence type="ECO:0000256" key="1">
    <source>
        <dbReference type="ARBA" id="ARBA00022857"/>
    </source>
</evidence>
<keyword evidence="5" id="KW-1185">Reference proteome</keyword>
<dbReference type="InterPro" id="IPR036291">
    <property type="entry name" value="NAD(P)-bd_dom_sf"/>
</dbReference>
<reference evidence="4 5" key="1">
    <citation type="submission" date="2019-10" db="EMBL/GenBank/DDBJ databases">
        <title>A novel species.</title>
        <authorList>
            <person name="Gao J."/>
        </authorList>
    </citation>
    <scope>NUCLEOTIDE SEQUENCE [LARGE SCALE GENOMIC DNA]</scope>
    <source>
        <strain evidence="4 5">QMT-28</strain>
    </source>
</reference>
<dbReference type="EMBL" id="CP045643">
    <property type="protein sequence ID" value="QFZ72973.1"/>
    <property type="molecule type" value="Genomic_DNA"/>
</dbReference>
<dbReference type="SUPFAM" id="SSF51735">
    <property type="entry name" value="NAD(P)-binding Rossmann-fold domains"/>
    <property type="match status" value="1"/>
</dbReference>
<dbReference type="PANTHER" id="PTHR42748">
    <property type="entry name" value="NITROGEN METABOLITE REPRESSION PROTEIN NMRA FAMILY MEMBER"/>
    <property type="match status" value="1"/>
</dbReference>
<feature type="domain" description="NAD(P)-binding" evidence="3">
    <location>
        <begin position="7"/>
        <end position="144"/>
    </location>
</feature>